<protein>
    <submittedName>
        <fullName evidence="1">Uncharacterized protein</fullName>
    </submittedName>
</protein>
<sequence>MSASPKPWDNELVANWLEARIEAASRDQAAADRRGYGADDEYDKAAAEEWVCRKLRLAGREGDQASFAQAIKQFLDQDDYRITGIHDDRRVERHVRSILRKIAKMAKANEGFENRLRYQ</sequence>
<comment type="caution">
    <text evidence="1">The sequence shown here is derived from an EMBL/GenBank/DDBJ whole genome shotgun (WGS) entry which is preliminary data.</text>
</comment>
<dbReference type="EMBL" id="JALHLF010000085">
    <property type="protein sequence ID" value="MCJ2184236.1"/>
    <property type="molecule type" value="Genomic_DNA"/>
</dbReference>
<accession>A0ABT0BGN3</accession>
<dbReference type="Proteomes" id="UP001162881">
    <property type="component" value="Unassembled WGS sequence"/>
</dbReference>
<organism evidence="1 2">
    <name type="scientific">Novosphingobium organovorum</name>
    <dbReference type="NCBI Taxonomy" id="2930092"/>
    <lineage>
        <taxon>Bacteria</taxon>
        <taxon>Pseudomonadati</taxon>
        <taxon>Pseudomonadota</taxon>
        <taxon>Alphaproteobacteria</taxon>
        <taxon>Sphingomonadales</taxon>
        <taxon>Sphingomonadaceae</taxon>
        <taxon>Novosphingobium</taxon>
    </lineage>
</organism>
<proteinExistence type="predicted"/>
<dbReference type="RefSeq" id="WP_244022868.1">
    <property type="nucleotide sequence ID" value="NZ_JALHLF010000085.1"/>
</dbReference>
<name>A0ABT0BGN3_9SPHN</name>
<evidence type="ECO:0000313" key="2">
    <source>
        <dbReference type="Proteomes" id="UP001162881"/>
    </source>
</evidence>
<reference evidence="1" key="1">
    <citation type="submission" date="2022-03" db="EMBL/GenBank/DDBJ databases">
        <title>Identification of a novel bacterium isolated from mangrove sediments.</title>
        <authorList>
            <person name="Pan X."/>
        </authorList>
    </citation>
    <scope>NUCLEOTIDE SEQUENCE</scope>
    <source>
        <strain evidence="1">B1949</strain>
    </source>
</reference>
<gene>
    <name evidence="1" type="ORF">MTR62_16275</name>
</gene>
<keyword evidence="2" id="KW-1185">Reference proteome</keyword>
<evidence type="ECO:0000313" key="1">
    <source>
        <dbReference type="EMBL" id="MCJ2184236.1"/>
    </source>
</evidence>